<sequence>VLQFFKKGHYKLKLLYGHMTYAHQTTPKKAGIFLRCDCGRAVQSHAHTNAYYSRRTLVAHLKTAHNLTAPQDPGCSIEGG</sequence>
<feature type="non-terminal residue" evidence="1">
    <location>
        <position position="1"/>
    </location>
</feature>
<evidence type="ECO:0000313" key="1">
    <source>
        <dbReference type="EMBL" id="GMT21162.1"/>
    </source>
</evidence>
<comment type="caution">
    <text evidence="1">The sequence shown here is derived from an EMBL/GenBank/DDBJ whole genome shotgun (WGS) entry which is preliminary data.</text>
</comment>
<protein>
    <recommendedName>
        <fullName evidence="3">C2H2-type domain-containing protein</fullName>
    </recommendedName>
</protein>
<keyword evidence="2" id="KW-1185">Reference proteome</keyword>
<reference evidence="1" key="1">
    <citation type="submission" date="2023-10" db="EMBL/GenBank/DDBJ databases">
        <title>Genome assembly of Pristionchus species.</title>
        <authorList>
            <person name="Yoshida K."/>
            <person name="Sommer R.J."/>
        </authorList>
    </citation>
    <scope>NUCLEOTIDE SEQUENCE</scope>
    <source>
        <strain evidence="1">RS5133</strain>
    </source>
</reference>
<evidence type="ECO:0008006" key="3">
    <source>
        <dbReference type="Google" id="ProtNLM"/>
    </source>
</evidence>
<dbReference type="EMBL" id="BTSY01000003">
    <property type="protein sequence ID" value="GMT21162.1"/>
    <property type="molecule type" value="Genomic_DNA"/>
</dbReference>
<dbReference type="AlphaFoldDB" id="A0AAV5VT17"/>
<organism evidence="1 2">
    <name type="scientific">Pristionchus fissidentatus</name>
    <dbReference type="NCBI Taxonomy" id="1538716"/>
    <lineage>
        <taxon>Eukaryota</taxon>
        <taxon>Metazoa</taxon>
        <taxon>Ecdysozoa</taxon>
        <taxon>Nematoda</taxon>
        <taxon>Chromadorea</taxon>
        <taxon>Rhabditida</taxon>
        <taxon>Rhabditina</taxon>
        <taxon>Diplogasteromorpha</taxon>
        <taxon>Diplogasteroidea</taxon>
        <taxon>Neodiplogasteridae</taxon>
        <taxon>Pristionchus</taxon>
    </lineage>
</organism>
<gene>
    <name evidence="1" type="ORF">PFISCL1PPCAC_12459</name>
</gene>
<name>A0AAV5VT17_9BILA</name>
<accession>A0AAV5VT17</accession>
<dbReference type="Proteomes" id="UP001432322">
    <property type="component" value="Unassembled WGS sequence"/>
</dbReference>
<evidence type="ECO:0000313" key="2">
    <source>
        <dbReference type="Proteomes" id="UP001432322"/>
    </source>
</evidence>
<proteinExistence type="predicted"/>